<keyword evidence="11" id="KW-1185">Reference proteome</keyword>
<evidence type="ECO:0000256" key="1">
    <source>
        <dbReference type="ARBA" id="ARBA00004141"/>
    </source>
</evidence>
<keyword evidence="2" id="KW-0813">Transport</keyword>
<dbReference type="EMBL" id="JAATJE010000001">
    <property type="protein sequence ID" value="NJC32876.1"/>
    <property type="molecule type" value="Genomic_DNA"/>
</dbReference>
<dbReference type="PANTHER" id="PTHR43652:SF2">
    <property type="entry name" value="BASIC AMINO ACID ANTIPORTER YFCC-RELATED"/>
    <property type="match status" value="1"/>
</dbReference>
<dbReference type="RefSeq" id="WP_245196412.1">
    <property type="nucleotide sequence ID" value="NZ_JAATJE010000001.1"/>
</dbReference>
<evidence type="ECO:0000313" key="10">
    <source>
        <dbReference type="EMBL" id="NJC32876.1"/>
    </source>
</evidence>
<evidence type="ECO:0000259" key="9">
    <source>
        <dbReference type="Pfam" id="PF03600"/>
    </source>
</evidence>
<evidence type="ECO:0000256" key="5">
    <source>
        <dbReference type="ARBA" id="ARBA00022989"/>
    </source>
</evidence>
<dbReference type="InterPro" id="IPR004680">
    <property type="entry name" value="Cit_transptr-like_dom"/>
</dbReference>
<organism evidence="10 11">
    <name type="scientific">Sphingomonas jejuensis</name>
    <dbReference type="NCBI Taxonomy" id="904715"/>
    <lineage>
        <taxon>Bacteria</taxon>
        <taxon>Pseudomonadati</taxon>
        <taxon>Pseudomonadota</taxon>
        <taxon>Alphaproteobacteria</taxon>
        <taxon>Sphingomonadales</taxon>
        <taxon>Sphingomonadaceae</taxon>
        <taxon>Sphingomonas</taxon>
    </lineage>
</organism>
<dbReference type="Proteomes" id="UP000734218">
    <property type="component" value="Unassembled WGS sequence"/>
</dbReference>
<feature type="transmembrane region" description="Helical" evidence="8">
    <location>
        <begin position="20"/>
        <end position="37"/>
    </location>
</feature>
<keyword evidence="6 8" id="KW-0472">Membrane</keyword>
<feature type="transmembrane region" description="Helical" evidence="8">
    <location>
        <begin position="74"/>
        <end position="99"/>
    </location>
</feature>
<feature type="compositionally biased region" description="Basic residues" evidence="7">
    <location>
        <begin position="275"/>
        <end position="286"/>
    </location>
</feature>
<name>A0ABX0XHR0_9SPHN</name>
<dbReference type="Pfam" id="PF03600">
    <property type="entry name" value="CitMHS"/>
    <property type="match status" value="1"/>
</dbReference>
<keyword evidence="5 8" id="KW-1133">Transmembrane helix</keyword>
<keyword evidence="3 8" id="KW-0812">Transmembrane</keyword>
<feature type="transmembrane region" description="Helical" evidence="8">
    <location>
        <begin position="44"/>
        <end position="68"/>
    </location>
</feature>
<reference evidence="10 11" key="1">
    <citation type="submission" date="2020-03" db="EMBL/GenBank/DDBJ databases">
        <title>Genomic Encyclopedia of Type Strains, Phase IV (KMG-IV): sequencing the most valuable type-strain genomes for metagenomic binning, comparative biology and taxonomic classification.</title>
        <authorList>
            <person name="Goeker M."/>
        </authorList>
    </citation>
    <scope>NUCLEOTIDE SEQUENCE [LARGE SCALE GENOMIC DNA]</scope>
    <source>
        <strain evidence="10 11">DSM 27651</strain>
    </source>
</reference>
<keyword evidence="4" id="KW-0677">Repeat</keyword>
<evidence type="ECO:0000256" key="8">
    <source>
        <dbReference type="SAM" id="Phobius"/>
    </source>
</evidence>
<evidence type="ECO:0000256" key="4">
    <source>
        <dbReference type="ARBA" id="ARBA00022737"/>
    </source>
</evidence>
<feature type="transmembrane region" description="Helical" evidence="8">
    <location>
        <begin position="111"/>
        <end position="138"/>
    </location>
</feature>
<evidence type="ECO:0000256" key="6">
    <source>
        <dbReference type="ARBA" id="ARBA00023136"/>
    </source>
</evidence>
<feature type="domain" description="Citrate transporter-like" evidence="9">
    <location>
        <begin position="33"/>
        <end position="239"/>
    </location>
</feature>
<evidence type="ECO:0000256" key="7">
    <source>
        <dbReference type="SAM" id="MobiDB-lite"/>
    </source>
</evidence>
<feature type="region of interest" description="Disordered" evidence="7">
    <location>
        <begin position="241"/>
        <end position="286"/>
    </location>
</feature>
<evidence type="ECO:0000256" key="2">
    <source>
        <dbReference type="ARBA" id="ARBA00022448"/>
    </source>
</evidence>
<comment type="subcellular location">
    <subcellularLocation>
        <location evidence="1">Membrane</location>
        <topology evidence="1">Multi-pass membrane protein</topology>
    </subcellularLocation>
</comment>
<sequence length="286" mass="29380">MQPFHASLPPALATLMAEHGDWIGLILLLALFAAFALERLPPVVVAVTGGIAMMLLGFIAPGALLQVFGNPAPITIAAMFVLSGALLRTGVLEAVSGWVIGRARQGPVRALAEIGLGTVGASAVMNNTPVIIVLIPIVKRLARVLGITATRLLIPLSYVSILGGTLTLIGTSTNLLVDGVAQEQGQAPFGIFEISLVGLATAAVGAAFLALTGPFLLPDRAEADLRGTCGERELPVASACPRRQRPHRPPSGGYRAVAAAGRRRAGGSAGAEHRARGHRSPCARGG</sequence>
<dbReference type="PANTHER" id="PTHR43652">
    <property type="entry name" value="BASIC AMINO ACID ANTIPORTER YFCC-RELATED"/>
    <property type="match status" value="1"/>
</dbReference>
<proteinExistence type="predicted"/>
<evidence type="ECO:0000313" key="11">
    <source>
        <dbReference type="Proteomes" id="UP000734218"/>
    </source>
</evidence>
<evidence type="ECO:0000256" key="3">
    <source>
        <dbReference type="ARBA" id="ARBA00022692"/>
    </source>
</evidence>
<feature type="transmembrane region" description="Helical" evidence="8">
    <location>
        <begin position="158"/>
        <end position="177"/>
    </location>
</feature>
<protein>
    <submittedName>
        <fullName evidence="10">Na+/H+ antiporter NhaD/arsenite permease-like protein</fullName>
    </submittedName>
</protein>
<feature type="transmembrane region" description="Helical" evidence="8">
    <location>
        <begin position="189"/>
        <end position="211"/>
    </location>
</feature>
<comment type="caution">
    <text evidence="10">The sequence shown here is derived from an EMBL/GenBank/DDBJ whole genome shotgun (WGS) entry which is preliminary data.</text>
</comment>
<dbReference type="InterPro" id="IPR051679">
    <property type="entry name" value="DASS-Related_Transporters"/>
</dbReference>
<accession>A0ABX0XHR0</accession>
<gene>
    <name evidence="10" type="ORF">GGR88_000350</name>
</gene>